<proteinExistence type="predicted"/>
<reference evidence="1 2" key="1">
    <citation type="submission" date="2016-03" db="EMBL/GenBank/DDBJ databases">
        <authorList>
            <person name="Ploux O."/>
        </authorList>
    </citation>
    <scope>NUCLEOTIDE SEQUENCE [LARGE SCALE GENOMIC DNA]</scope>
    <source>
        <strain evidence="1 2">R0</strain>
    </source>
</reference>
<protein>
    <submittedName>
        <fullName evidence="1">Uncharacterized protein</fullName>
    </submittedName>
</protein>
<evidence type="ECO:0000313" key="2">
    <source>
        <dbReference type="Proteomes" id="UP000075320"/>
    </source>
</evidence>
<comment type="caution">
    <text evidence="1">The sequence shown here is derived from an EMBL/GenBank/DDBJ whole genome shotgun (WGS) entry which is preliminary data.</text>
</comment>
<sequence>MNSSFHKYLEFLEFYLQGILSEGLLIPLRNFSARRLDDVGTDAALFFQFQMDGRSPQDALKDLKIKMPQALKEALVLGFEKSTLDLVLADTIQILKSKNSEEETESALSEILKKYKKIDTTLICIGCAKEEISKIFARAEAEGVKEVIIQQKGEFIVQKYLGPKLVTVIEASIPGVYESLKEALKNRKDRIQIIFQ</sequence>
<evidence type="ECO:0000313" key="1">
    <source>
        <dbReference type="EMBL" id="KYG66723.1"/>
    </source>
</evidence>
<organism evidence="1 2">
    <name type="scientific">Bdellovibrio bacteriovorus</name>
    <dbReference type="NCBI Taxonomy" id="959"/>
    <lineage>
        <taxon>Bacteria</taxon>
        <taxon>Pseudomonadati</taxon>
        <taxon>Bdellovibrionota</taxon>
        <taxon>Bdellovibrionia</taxon>
        <taxon>Bdellovibrionales</taxon>
        <taxon>Pseudobdellovibrionaceae</taxon>
        <taxon>Bdellovibrio</taxon>
    </lineage>
</organism>
<accession>A0A150WQF1</accession>
<gene>
    <name evidence="1" type="ORF">AZI86_06675</name>
</gene>
<keyword evidence="2" id="KW-1185">Reference proteome</keyword>
<dbReference type="AlphaFoldDB" id="A0A150WQF1"/>
<dbReference type="RefSeq" id="WP_061834302.1">
    <property type="nucleotide sequence ID" value="NZ_LUKE01000001.1"/>
</dbReference>
<dbReference type="Proteomes" id="UP000075320">
    <property type="component" value="Unassembled WGS sequence"/>
</dbReference>
<name>A0A150WQF1_BDEBC</name>
<dbReference type="EMBL" id="LUKE01000001">
    <property type="protein sequence ID" value="KYG66723.1"/>
    <property type="molecule type" value="Genomic_DNA"/>
</dbReference>